<dbReference type="GO" id="GO:0051959">
    <property type="term" value="F:dynein light intermediate chain binding"/>
    <property type="evidence" value="ECO:0007669"/>
    <property type="project" value="InterPro"/>
</dbReference>
<dbReference type="Proteomes" id="UP001356427">
    <property type="component" value="Unassembled WGS sequence"/>
</dbReference>
<feature type="domain" description="Dynein heavy chain tail" evidence="1">
    <location>
        <begin position="241"/>
        <end position="282"/>
    </location>
</feature>
<dbReference type="AlphaFoldDB" id="A0AAN8KPP8"/>
<evidence type="ECO:0000313" key="2">
    <source>
        <dbReference type="EMBL" id="KAK6274316.1"/>
    </source>
</evidence>
<evidence type="ECO:0000259" key="1">
    <source>
        <dbReference type="Pfam" id="PF08385"/>
    </source>
</evidence>
<dbReference type="Pfam" id="PF08385">
    <property type="entry name" value="DHC_N1"/>
    <property type="match status" value="1"/>
</dbReference>
<feature type="non-terminal residue" evidence="2">
    <location>
        <position position="282"/>
    </location>
</feature>
<dbReference type="GO" id="GO:0045505">
    <property type="term" value="F:dynein intermediate chain binding"/>
    <property type="evidence" value="ECO:0007669"/>
    <property type="project" value="InterPro"/>
</dbReference>
<dbReference type="GO" id="GO:0005858">
    <property type="term" value="C:axonemal dynein complex"/>
    <property type="evidence" value="ECO:0007669"/>
    <property type="project" value="TreeGrafter"/>
</dbReference>
<dbReference type="GO" id="GO:0007018">
    <property type="term" value="P:microtubule-based movement"/>
    <property type="evidence" value="ECO:0007669"/>
    <property type="project" value="InterPro"/>
</dbReference>
<dbReference type="PANTHER" id="PTHR46532">
    <property type="entry name" value="MALE FERTILITY FACTOR KL5"/>
    <property type="match status" value="1"/>
</dbReference>
<organism evidence="2 3">
    <name type="scientific">Coregonus suidteri</name>
    <dbReference type="NCBI Taxonomy" id="861788"/>
    <lineage>
        <taxon>Eukaryota</taxon>
        <taxon>Metazoa</taxon>
        <taxon>Chordata</taxon>
        <taxon>Craniata</taxon>
        <taxon>Vertebrata</taxon>
        <taxon>Euteleostomi</taxon>
        <taxon>Actinopterygii</taxon>
        <taxon>Neopterygii</taxon>
        <taxon>Teleostei</taxon>
        <taxon>Protacanthopterygii</taxon>
        <taxon>Salmoniformes</taxon>
        <taxon>Salmonidae</taxon>
        <taxon>Coregoninae</taxon>
        <taxon>Coregonus</taxon>
    </lineage>
</organism>
<accession>A0AAN8KPP8</accession>
<proteinExistence type="predicted"/>
<protein>
    <recommendedName>
        <fullName evidence="1">Dynein heavy chain tail domain-containing protein</fullName>
    </recommendedName>
</protein>
<dbReference type="InterPro" id="IPR013594">
    <property type="entry name" value="Dynein_heavy_tail"/>
</dbReference>
<dbReference type="PANTHER" id="PTHR46532:SF13">
    <property type="entry name" value="CYTOPLASMIC DYNEIN 1 HEAVY CHAIN 1"/>
    <property type="match status" value="1"/>
</dbReference>
<dbReference type="EMBL" id="JAGTTL010002159">
    <property type="protein sequence ID" value="KAK6274316.1"/>
    <property type="molecule type" value="Genomic_DNA"/>
</dbReference>
<evidence type="ECO:0000313" key="3">
    <source>
        <dbReference type="Proteomes" id="UP001356427"/>
    </source>
</evidence>
<name>A0AAN8KPP8_9TELE</name>
<comment type="caution">
    <text evidence="2">The sequence shown here is derived from an EMBL/GenBank/DDBJ whole genome shotgun (WGS) entry which is preliminary data.</text>
</comment>
<dbReference type="InterPro" id="IPR026983">
    <property type="entry name" value="DHC"/>
</dbReference>
<keyword evidence="3" id="KW-1185">Reference proteome</keyword>
<sequence>MKAFDWNHCQPRKQQKLKEEREAKRAQLDGRHDYVLSIVASCLGLEKADVEDAILEGTQIERMEQFFVAEGLPHIMFYYQDVEPAEAAAASAAAAALAPNWRKKAKVFVTEGKDVALTGVCVFFTRANPSKAITSENVHREVNFNMLDTTEVGMLKSVEQLLSEIFIPTLKKMNHGWGELASPQAQSVKQDFISSLDSFVSVLAGAQESLQEKGECDVFDLKTLKGPSDYIAVANSTEATEKIEACMKVWIKQIEQVLAESDQLRKEADDLGPRAELDHWKK</sequence>
<gene>
    <name evidence="2" type="ORF">J4Q44_G00392830</name>
</gene>
<reference evidence="2 3" key="1">
    <citation type="submission" date="2021-04" db="EMBL/GenBank/DDBJ databases">
        <authorList>
            <person name="De Guttry C."/>
            <person name="Zahm M."/>
            <person name="Klopp C."/>
            <person name="Cabau C."/>
            <person name="Louis A."/>
            <person name="Berthelot C."/>
            <person name="Parey E."/>
            <person name="Roest Crollius H."/>
            <person name="Montfort J."/>
            <person name="Robinson-Rechavi M."/>
            <person name="Bucao C."/>
            <person name="Bouchez O."/>
            <person name="Gislard M."/>
            <person name="Lluch J."/>
            <person name="Milhes M."/>
            <person name="Lampietro C."/>
            <person name="Lopez Roques C."/>
            <person name="Donnadieu C."/>
            <person name="Braasch I."/>
            <person name="Desvignes T."/>
            <person name="Postlethwait J."/>
            <person name="Bobe J."/>
            <person name="Wedekind C."/>
            <person name="Guiguen Y."/>
        </authorList>
    </citation>
    <scope>NUCLEOTIDE SEQUENCE [LARGE SCALE GENOMIC DNA]</scope>
    <source>
        <strain evidence="2">Cs_M1</strain>
        <tissue evidence="2">Blood</tissue>
    </source>
</reference>